<dbReference type="GO" id="GO:0043023">
    <property type="term" value="F:ribosomal large subunit binding"/>
    <property type="evidence" value="ECO:0007669"/>
    <property type="project" value="UniProtKB-UniRule"/>
</dbReference>
<dbReference type="InterPro" id="IPR043681">
    <property type="entry name" value="RqcH_archaeal"/>
</dbReference>
<accession>A0A7J9RZT8</accession>
<dbReference type="FunFam" id="2.30.310.10:FF:000003">
    <property type="entry name" value="Zinc knuckle domain containing protein"/>
    <property type="match status" value="1"/>
</dbReference>
<dbReference type="Pfam" id="PF05833">
    <property type="entry name" value="NFACT_N"/>
    <property type="match status" value="1"/>
</dbReference>
<dbReference type="GO" id="GO:1990112">
    <property type="term" value="C:RQC complex"/>
    <property type="evidence" value="ECO:0007669"/>
    <property type="project" value="TreeGrafter"/>
</dbReference>
<dbReference type="Gene3D" id="2.30.310.10">
    <property type="entry name" value="ibrinogen binding protein from staphylococcus aureus domain"/>
    <property type="match status" value="1"/>
</dbReference>
<dbReference type="InterPro" id="IPR008532">
    <property type="entry name" value="NFACT_RNA-bd"/>
</dbReference>
<reference evidence="4 5" key="1">
    <citation type="submission" date="2020-08" db="EMBL/GenBank/DDBJ databases">
        <title>Genomic Encyclopedia of Type Strains, Phase IV (KMG-V): Genome sequencing to study the core and pangenomes of soil and plant-associated prokaryotes.</title>
        <authorList>
            <person name="Whitman W."/>
        </authorList>
    </citation>
    <scope>NUCLEOTIDE SEQUENCE [LARGE SCALE GENOMIC DNA]</scope>
    <source>
        <strain evidence="4 5">DSM 7078</strain>
    </source>
</reference>
<comment type="subunit">
    <text evidence="2">Associates with stalled 50S ribosomal subunits.</text>
</comment>
<keyword evidence="2" id="KW-0699">rRNA-binding</keyword>
<dbReference type="AlphaFoldDB" id="A0A7J9RZT8"/>
<protein>
    <recommendedName>
        <fullName evidence="2">Archaeal Rqc2 homolog aRqcH</fullName>
        <shortName evidence="2">aRqcH</shortName>
    </recommendedName>
</protein>
<organism evidence="4 5">
    <name type="scientific">Methanococcus maripaludis</name>
    <name type="common">Methanococcus deltae</name>
    <dbReference type="NCBI Taxonomy" id="39152"/>
    <lineage>
        <taxon>Archaea</taxon>
        <taxon>Methanobacteriati</taxon>
        <taxon>Methanobacteriota</taxon>
        <taxon>Methanomada group</taxon>
        <taxon>Methanococci</taxon>
        <taxon>Methanococcales</taxon>
        <taxon>Methanococcaceae</taxon>
        <taxon>Methanococcus</taxon>
    </lineage>
</organism>
<name>A0A7J9RZT8_METMI</name>
<feature type="coiled-coil region" evidence="2">
    <location>
        <begin position="292"/>
        <end position="330"/>
    </location>
</feature>
<dbReference type="PANTHER" id="PTHR15239">
    <property type="entry name" value="NUCLEAR EXPORT MEDIATOR FACTOR NEMF"/>
    <property type="match status" value="1"/>
</dbReference>
<evidence type="ECO:0000256" key="1">
    <source>
        <dbReference type="ARBA" id="ARBA00023054"/>
    </source>
</evidence>
<gene>
    <name evidence="2" type="primary">rqcH</name>
    <name evidence="4" type="ORF">HNP97_000267</name>
</gene>
<evidence type="ECO:0000313" key="4">
    <source>
        <dbReference type="EMBL" id="MBB6066777.1"/>
    </source>
</evidence>
<comment type="caution">
    <text evidence="4">The sequence shown here is derived from an EMBL/GenBank/DDBJ whole genome shotgun (WGS) entry which is preliminary data.</text>
</comment>
<dbReference type="Pfam" id="PF05670">
    <property type="entry name" value="NFACT-R_1"/>
    <property type="match status" value="1"/>
</dbReference>
<dbReference type="HAMAP" id="MF_00844_A">
    <property type="entry name" value="RqcH_A"/>
    <property type="match status" value="1"/>
</dbReference>
<keyword evidence="2" id="KW-0648">Protein biosynthesis</keyword>
<sequence>MKTEMTNVDISAAVFELQKVINGKLDKAFLVNNQDGKELILKVHIPEIGSREIAIGLGKYKYITLTEYEREKPRNPPSFVMLLRKHLKNIKITSVAQHNFDRIVIFNFEWNELKYKLIIELFGDGNAILLDSEDKIILPLKIERWSTRKIVPKELYKFPPQKDLDPKNLDYSLAKKLFIEEFEKEENKDTEVVRIISRTFGLAGVYSEEICLNSEIDKNLKNPKNEEIEKLFEGSKSFFKKVFGELKPKSTLKNGEFVNIDPIDLKIHENLKENEIKHYESFLTALDEYFSRFIMKKEIKQAESKLQKLVKKQERILKSQLDTKDKYEKQSISNHKRGDLIYANYSLVDEIVSTIKDAREKMDWNGIKNVIKENKTHPILSKIINVNEKNAELTLKLSADYGNGLIEDTVPVDLRKNAFENADIVYQKSKKFKNKVQGVIEALKISEKKLAELKEKEKLDSEVFKEKEEKIKKKERKVLKWYEKLKWTVIGGYLIVAGKDATTNEMLIKRYVEKNDIVFHTLMEGAPFTIIRTEGSEEIPDENIMFEVAKFAASHSRAWKLGIGSADVYWVRPDQISKTAESGEYLKKGAFVIRGKRNFIRSAALELGIGIINYDGKLRLTTATESVAKENFEKCILLKPGKLKKSDLVKELLKEFSDFEVDDEDILRALPPGETEIKLK</sequence>
<proteinExistence type="inferred from homology"/>
<keyword evidence="2" id="KW-0820">tRNA-binding</keyword>
<dbReference type="PANTHER" id="PTHR15239:SF6">
    <property type="entry name" value="RIBOSOME QUALITY CONTROL COMPLEX SUBUNIT NEMF"/>
    <property type="match status" value="1"/>
</dbReference>
<dbReference type="Proteomes" id="UP000584706">
    <property type="component" value="Unassembled WGS sequence"/>
</dbReference>
<dbReference type="GO" id="GO:0019843">
    <property type="term" value="F:rRNA binding"/>
    <property type="evidence" value="ECO:0007669"/>
    <property type="project" value="UniProtKB-UniRule"/>
</dbReference>
<feature type="coiled-coil region" evidence="2">
    <location>
        <begin position="436"/>
        <end position="484"/>
    </location>
</feature>
<evidence type="ECO:0000313" key="5">
    <source>
        <dbReference type="Proteomes" id="UP000584706"/>
    </source>
</evidence>
<dbReference type="NCBIfam" id="NF041120">
    <property type="entry name" value="RqcH_arch"/>
    <property type="match status" value="1"/>
</dbReference>
<dbReference type="RefSeq" id="WP_183545835.1">
    <property type="nucleotide sequence ID" value="NZ_JACHIQ010000001.1"/>
</dbReference>
<keyword evidence="2" id="KW-0694">RNA-binding</keyword>
<evidence type="ECO:0000256" key="2">
    <source>
        <dbReference type="HAMAP-Rule" id="MF_00844"/>
    </source>
</evidence>
<dbReference type="InterPro" id="IPR051608">
    <property type="entry name" value="RQC_Subunit_NEMF"/>
</dbReference>
<feature type="domain" description="NFACT RNA-binding" evidence="3">
    <location>
        <begin position="491"/>
        <end position="595"/>
    </location>
</feature>
<keyword evidence="1 2" id="KW-0175">Coiled coil</keyword>
<dbReference type="EMBL" id="JACHIQ010000001">
    <property type="protein sequence ID" value="MBB6066777.1"/>
    <property type="molecule type" value="Genomic_DNA"/>
</dbReference>
<evidence type="ECO:0000259" key="3">
    <source>
        <dbReference type="Pfam" id="PF05670"/>
    </source>
</evidence>
<dbReference type="GO" id="GO:0000049">
    <property type="term" value="F:tRNA binding"/>
    <property type="evidence" value="ECO:0007669"/>
    <property type="project" value="UniProtKB-UniRule"/>
</dbReference>
<comment type="similarity">
    <text evidence="2">Belongs to the NEMF family.</text>
</comment>
<dbReference type="GO" id="GO:0005737">
    <property type="term" value="C:cytoplasm"/>
    <property type="evidence" value="ECO:0007669"/>
    <property type="project" value="UniProtKB-ARBA"/>
</dbReference>
<dbReference type="GO" id="GO:0072344">
    <property type="term" value="P:rescue of stalled ribosome"/>
    <property type="evidence" value="ECO:0007669"/>
    <property type="project" value="UniProtKB-UniRule"/>
</dbReference>
<comment type="function">
    <text evidence="2">Probably part of the ribosome quality control system (RQC). May mediate the addition of alanine residues (Ala tailing) to incompletely synthesized nascent chains from stalled ribosomes, leading to their degradation.</text>
</comment>